<name>W9DBB0_9ACTN</name>
<gene>
    <name evidence="1" type="ORF">V525_17175</name>
</gene>
<protein>
    <submittedName>
        <fullName evidence="1">Uncharacterized protein</fullName>
    </submittedName>
</protein>
<dbReference type="Proteomes" id="UP000035035">
    <property type="component" value="Unassembled WGS sequence"/>
</dbReference>
<accession>W9DBB0</accession>
<evidence type="ECO:0000313" key="2">
    <source>
        <dbReference type="Proteomes" id="UP000035035"/>
    </source>
</evidence>
<comment type="caution">
    <text evidence="1">The sequence shown here is derived from an EMBL/GenBank/DDBJ whole genome shotgun (WGS) entry which is preliminary data.</text>
</comment>
<proteinExistence type="predicted"/>
<keyword evidence="2" id="KW-1185">Reference proteome</keyword>
<reference evidence="1 2" key="1">
    <citation type="journal article" date="2014" name="Genome Announc.">
        <title>Draft Genome Sequence of Gordonia alkanivorans Strain CGMCC6845, a Halotolerant Hydrocarbon-Degrading Bacterium.</title>
        <authorList>
            <person name="Wang X."/>
            <person name="Jin D."/>
            <person name="Zhou L."/>
            <person name="Wu L."/>
            <person name="An W."/>
            <person name="Zhao L."/>
        </authorList>
    </citation>
    <scope>NUCLEOTIDE SEQUENCE [LARGE SCALE GENOMIC DNA]</scope>
    <source>
        <strain evidence="1 2">CGMCC 6845</strain>
    </source>
</reference>
<sequence>MKIGFRLVDKKQAAVKRSVLELADYFEARVVVQQINGNLYGGRNPPRSSVTCEFYRICALLKTSLVELKGNARR</sequence>
<organism evidence="1 2">
    <name type="scientific">Gordonia alkanivorans CGMCC 6845</name>
    <dbReference type="NCBI Taxonomy" id="1423140"/>
    <lineage>
        <taxon>Bacteria</taxon>
        <taxon>Bacillati</taxon>
        <taxon>Actinomycetota</taxon>
        <taxon>Actinomycetes</taxon>
        <taxon>Mycobacteriales</taxon>
        <taxon>Gordoniaceae</taxon>
        <taxon>Gordonia</taxon>
    </lineage>
</organism>
<dbReference type="HOGENOM" id="CLU_2682615_0_0_11"/>
<dbReference type="AlphaFoldDB" id="W9DBB0"/>
<dbReference type="EMBL" id="AYXO01000037">
    <property type="protein sequence ID" value="ETA05644.1"/>
    <property type="molecule type" value="Genomic_DNA"/>
</dbReference>
<evidence type="ECO:0000313" key="1">
    <source>
        <dbReference type="EMBL" id="ETA05644.1"/>
    </source>
</evidence>